<accession>A0A7I7X7C1</accession>
<evidence type="ECO:0000313" key="2">
    <source>
        <dbReference type="Proteomes" id="UP000467260"/>
    </source>
</evidence>
<proteinExistence type="predicted"/>
<evidence type="ECO:0000313" key="1">
    <source>
        <dbReference type="EMBL" id="BBZ25464.1"/>
    </source>
</evidence>
<dbReference type="AlphaFoldDB" id="A0A7I7X7C1"/>
<dbReference type="RefSeq" id="WP_085136422.1">
    <property type="nucleotide sequence ID" value="NZ_AP022609.1"/>
</dbReference>
<organism evidence="1 2">
    <name type="scientific">Mycolicibacter hiberniae</name>
    <dbReference type="NCBI Taxonomy" id="29314"/>
    <lineage>
        <taxon>Bacteria</taxon>
        <taxon>Bacillati</taxon>
        <taxon>Actinomycetota</taxon>
        <taxon>Actinomycetes</taxon>
        <taxon>Mycobacteriales</taxon>
        <taxon>Mycobacteriaceae</taxon>
        <taxon>Mycolicibacter</taxon>
    </lineage>
</organism>
<dbReference type="EMBL" id="AP022609">
    <property type="protein sequence ID" value="BBZ25464.1"/>
    <property type="molecule type" value="Genomic_DNA"/>
</dbReference>
<sequence length="281" mass="29722">MHARTKTRPYALFGAALVGAGAIVTAPAVVPALPADAIAADVALTALDWPDVDVLTPDGWLTFDSLAAAQAYAEELTATTLSYAQTAVEWAGWLDPFLSFAGISGLGDWVSDRYDMFEEILSPGWNPLTWIEGLLESISADPEVLFGPVADFDLGWLYSLLGVSAQDGEQLDSLLELASGYYGGQITLGLLTVYGTGPGAINAIADGIITLDDLFPELGSELDVLNNLAGESITTWLTEAEETLTAQIEFASDVLEAAPAIQWILDLFGQLTDGGGFELPF</sequence>
<dbReference type="KEGG" id="mhib:MHIB_38820"/>
<name>A0A7I7X7C1_9MYCO</name>
<keyword evidence="2" id="KW-1185">Reference proteome</keyword>
<gene>
    <name evidence="1" type="ORF">MHIB_38820</name>
</gene>
<dbReference type="Proteomes" id="UP000467260">
    <property type="component" value="Chromosome"/>
</dbReference>
<protein>
    <submittedName>
        <fullName evidence="1">Uncharacterized protein</fullName>
    </submittedName>
</protein>
<reference evidence="1 2" key="1">
    <citation type="journal article" date="2019" name="Emerg. Microbes Infect.">
        <title>Comprehensive subspecies identification of 175 nontuberculous mycobacteria species based on 7547 genomic profiles.</title>
        <authorList>
            <person name="Matsumoto Y."/>
            <person name="Kinjo T."/>
            <person name="Motooka D."/>
            <person name="Nabeya D."/>
            <person name="Jung N."/>
            <person name="Uechi K."/>
            <person name="Horii T."/>
            <person name="Iida T."/>
            <person name="Fujita J."/>
            <person name="Nakamura S."/>
        </authorList>
    </citation>
    <scope>NUCLEOTIDE SEQUENCE [LARGE SCALE GENOMIC DNA]</scope>
    <source>
        <strain evidence="1 2">JCM 13571</strain>
    </source>
</reference>